<feature type="transmembrane region" description="Helical" evidence="1">
    <location>
        <begin position="278"/>
        <end position="302"/>
    </location>
</feature>
<dbReference type="SMART" id="SM01321">
    <property type="entry name" value="Y1_Tnp"/>
    <property type="match status" value="1"/>
</dbReference>
<dbReference type="Pfam" id="PF01797">
    <property type="entry name" value="Y1_Tnp"/>
    <property type="match status" value="1"/>
</dbReference>
<sequence length="310" mass="35430">MEEARLKIYHRMLPHWELDGASYFITFNTWEKLELNPEAREIVLNSCLFFNNQRYKIFVLVVMIDHVHLLMQPLLKSENEYWSLSSIMSSIKGYSAKQIAKVMKHIGTIWQDERYDRIVRNEEEFQAYWQYIRQNPVEAGLSSTPEDYPYLWQTSESPQLLHPLSCGVGILPALGNQPQNHLNYYILSLVGWASCPPLATNLRITSIIISSLLWGGHLACPWQPTSESPQLLYPLSCGVGILPALGNQPQNHLNYYILSCGVGILPALGNQLQNHLNYYILSCGVGILPALGNKILMLLNILDMKVYKIR</sequence>
<keyword evidence="1" id="KW-0472">Membrane</keyword>
<evidence type="ECO:0000259" key="2">
    <source>
        <dbReference type="SMART" id="SM01321"/>
    </source>
</evidence>
<keyword evidence="1" id="KW-1133">Transmembrane helix</keyword>
<dbReference type="GO" id="GO:0004803">
    <property type="term" value="F:transposase activity"/>
    <property type="evidence" value="ECO:0007669"/>
    <property type="project" value="InterPro"/>
</dbReference>
<keyword evidence="1" id="KW-0812">Transmembrane</keyword>
<evidence type="ECO:0000256" key="1">
    <source>
        <dbReference type="SAM" id="Phobius"/>
    </source>
</evidence>
<protein>
    <recommendedName>
        <fullName evidence="2">Transposase IS200-like domain-containing protein</fullName>
    </recommendedName>
</protein>
<dbReference type="Proteomes" id="UP000299367">
    <property type="component" value="Unassembled WGS sequence"/>
</dbReference>
<dbReference type="PANTHER" id="PTHR36966">
    <property type="entry name" value="REP-ASSOCIATED TYROSINE TRANSPOSASE"/>
    <property type="match status" value="1"/>
</dbReference>
<name>A0A480AFU4_9CYAN</name>
<dbReference type="SUPFAM" id="SSF143422">
    <property type="entry name" value="Transposase IS200-like"/>
    <property type="match status" value="1"/>
</dbReference>
<dbReference type="GO" id="GO:0043565">
    <property type="term" value="F:sequence-specific DNA binding"/>
    <property type="evidence" value="ECO:0007669"/>
    <property type="project" value="TreeGrafter"/>
</dbReference>
<dbReference type="GO" id="GO:0006313">
    <property type="term" value="P:DNA transposition"/>
    <property type="evidence" value="ECO:0007669"/>
    <property type="project" value="InterPro"/>
</dbReference>
<dbReference type="AlphaFoldDB" id="A0A480AFU4"/>
<dbReference type="NCBIfam" id="NF047646">
    <property type="entry name" value="REP_Tyr_transpos"/>
    <property type="match status" value="1"/>
</dbReference>
<evidence type="ECO:0000313" key="3">
    <source>
        <dbReference type="EMBL" id="GCL43659.1"/>
    </source>
</evidence>
<dbReference type="InterPro" id="IPR052715">
    <property type="entry name" value="RAYT_transposase"/>
</dbReference>
<proteinExistence type="predicted"/>
<evidence type="ECO:0000313" key="4">
    <source>
        <dbReference type="Proteomes" id="UP000299367"/>
    </source>
</evidence>
<dbReference type="InterPro" id="IPR002686">
    <property type="entry name" value="Transposase_17"/>
</dbReference>
<dbReference type="PANTHER" id="PTHR36966:SF1">
    <property type="entry name" value="REP-ASSOCIATED TYROSINE TRANSPOSASE"/>
    <property type="match status" value="1"/>
</dbReference>
<feature type="domain" description="Transposase IS200-like" evidence="2">
    <location>
        <begin position="18"/>
        <end position="135"/>
    </location>
</feature>
<reference evidence="4" key="1">
    <citation type="submission" date="2019-02" db="EMBL/GenBank/DDBJ databases">
        <title>Draft genome sequence of Dolichospermum planctonicum NIES-80.</title>
        <authorList>
            <person name="Yamaguchi H."/>
            <person name="Suzuki S."/>
            <person name="Kawachi M."/>
        </authorList>
    </citation>
    <scope>NUCLEOTIDE SEQUENCE [LARGE SCALE GENOMIC DNA]</scope>
    <source>
        <strain evidence="4">NIES-80</strain>
    </source>
</reference>
<organism evidence="3 4">
    <name type="scientific">Dolichospermum planctonicum</name>
    <dbReference type="NCBI Taxonomy" id="136072"/>
    <lineage>
        <taxon>Bacteria</taxon>
        <taxon>Bacillati</taxon>
        <taxon>Cyanobacteriota</taxon>
        <taxon>Cyanophyceae</taxon>
        <taxon>Nostocales</taxon>
        <taxon>Aphanizomenonaceae</taxon>
        <taxon>Dolichospermum</taxon>
    </lineage>
</organism>
<dbReference type="InterPro" id="IPR036515">
    <property type="entry name" value="Transposase_17_sf"/>
</dbReference>
<dbReference type="Gene3D" id="3.30.70.1290">
    <property type="entry name" value="Transposase IS200-like"/>
    <property type="match status" value="1"/>
</dbReference>
<dbReference type="EMBL" id="BJCF01000047">
    <property type="protein sequence ID" value="GCL43659.1"/>
    <property type="molecule type" value="Genomic_DNA"/>
</dbReference>
<comment type="caution">
    <text evidence="3">The sequence shown here is derived from an EMBL/GenBank/DDBJ whole genome shotgun (WGS) entry which is preliminary data.</text>
</comment>
<gene>
    <name evidence="3" type="ORF">NIES80_33770</name>
</gene>
<accession>A0A480AFU4</accession>